<gene>
    <name evidence="1" type="ORF">ACFPME_01890</name>
</gene>
<evidence type="ECO:0000313" key="2">
    <source>
        <dbReference type="Proteomes" id="UP001596013"/>
    </source>
</evidence>
<reference evidence="2" key="1">
    <citation type="journal article" date="2019" name="Int. J. Syst. Evol. Microbiol.">
        <title>The Global Catalogue of Microorganisms (GCM) 10K type strain sequencing project: providing services to taxonomists for standard genome sequencing and annotation.</title>
        <authorList>
            <consortium name="The Broad Institute Genomics Platform"/>
            <consortium name="The Broad Institute Genome Sequencing Center for Infectious Disease"/>
            <person name="Wu L."/>
            <person name="Ma J."/>
        </authorList>
    </citation>
    <scope>NUCLEOTIDE SEQUENCE [LARGE SCALE GENOMIC DNA]</scope>
    <source>
        <strain evidence="2">JCM 17130</strain>
    </source>
</reference>
<accession>A0ABW0JH72</accession>
<proteinExistence type="predicted"/>
<protein>
    <submittedName>
        <fullName evidence="1">Uncharacterized protein</fullName>
    </submittedName>
</protein>
<keyword evidence="2" id="KW-1185">Reference proteome</keyword>
<sequence length="225" mass="23800">MTPAQALIELRAHPRKWLQKHYLKAYAGVPATFSAQQPHFGNTGYVDAAGLVGVAGGNVFDRSPGTAKKFGPWTGTDRRAFTFDRAGGQAAFVGTSVTALAINIPVLDSATLNGNYAGIALDDLGTALNCNFAVTTLLNGCSFIVDGANPHVRHIQPTGGTTSAALRNGLHPHYGLVFGGGGNEYDHVLEDVTIVGVRRGGGWKIYAQVHTRNARDILRVVKLHG</sequence>
<comment type="caution">
    <text evidence="1">The sequence shown here is derived from an EMBL/GenBank/DDBJ whole genome shotgun (WGS) entry which is preliminary data.</text>
</comment>
<dbReference type="EMBL" id="JBHSMK010000002">
    <property type="protein sequence ID" value="MFC5435289.1"/>
    <property type="molecule type" value="Genomic_DNA"/>
</dbReference>
<evidence type="ECO:0000313" key="1">
    <source>
        <dbReference type="EMBL" id="MFC5435289.1"/>
    </source>
</evidence>
<dbReference type="Proteomes" id="UP001596013">
    <property type="component" value="Unassembled WGS sequence"/>
</dbReference>
<organism evidence="1 2">
    <name type="scientific">Rhodanobacter umsongensis</name>
    <dbReference type="NCBI Taxonomy" id="633153"/>
    <lineage>
        <taxon>Bacteria</taxon>
        <taxon>Pseudomonadati</taxon>
        <taxon>Pseudomonadota</taxon>
        <taxon>Gammaproteobacteria</taxon>
        <taxon>Lysobacterales</taxon>
        <taxon>Rhodanobacteraceae</taxon>
        <taxon>Rhodanobacter</taxon>
    </lineage>
</organism>
<dbReference type="RefSeq" id="WP_377301451.1">
    <property type="nucleotide sequence ID" value="NZ_JBHSMK010000002.1"/>
</dbReference>
<name>A0ABW0JH72_9GAMM</name>